<proteinExistence type="predicted"/>
<protein>
    <submittedName>
        <fullName evidence="1">Uncharacterized protein</fullName>
    </submittedName>
</protein>
<accession>A0AAV0NNV4</accession>
<gene>
    <name evidence="1" type="ORF">LITE_LOCUS34216</name>
</gene>
<sequence>MTVRAATAGEDIVVPCMLPSFLSNAFAIMNVEREKNIHN</sequence>
<comment type="caution">
    <text evidence="1">The sequence shown here is derived from an EMBL/GenBank/DDBJ whole genome shotgun (WGS) entry which is preliminary data.</text>
</comment>
<keyword evidence="2" id="KW-1185">Reference proteome</keyword>
<organism evidence="1 2">
    <name type="scientific">Linum tenue</name>
    <dbReference type="NCBI Taxonomy" id="586396"/>
    <lineage>
        <taxon>Eukaryota</taxon>
        <taxon>Viridiplantae</taxon>
        <taxon>Streptophyta</taxon>
        <taxon>Embryophyta</taxon>
        <taxon>Tracheophyta</taxon>
        <taxon>Spermatophyta</taxon>
        <taxon>Magnoliopsida</taxon>
        <taxon>eudicotyledons</taxon>
        <taxon>Gunneridae</taxon>
        <taxon>Pentapetalae</taxon>
        <taxon>rosids</taxon>
        <taxon>fabids</taxon>
        <taxon>Malpighiales</taxon>
        <taxon>Linaceae</taxon>
        <taxon>Linum</taxon>
    </lineage>
</organism>
<dbReference type="EMBL" id="CAMGYJ010000008">
    <property type="protein sequence ID" value="CAI0459893.1"/>
    <property type="molecule type" value="Genomic_DNA"/>
</dbReference>
<dbReference type="AlphaFoldDB" id="A0AAV0NNV4"/>
<name>A0AAV0NNV4_9ROSI</name>
<dbReference type="Proteomes" id="UP001154282">
    <property type="component" value="Unassembled WGS sequence"/>
</dbReference>
<reference evidence="1" key="1">
    <citation type="submission" date="2022-08" db="EMBL/GenBank/DDBJ databases">
        <authorList>
            <person name="Gutierrez-Valencia J."/>
        </authorList>
    </citation>
    <scope>NUCLEOTIDE SEQUENCE</scope>
</reference>
<evidence type="ECO:0000313" key="2">
    <source>
        <dbReference type="Proteomes" id="UP001154282"/>
    </source>
</evidence>
<evidence type="ECO:0000313" key="1">
    <source>
        <dbReference type="EMBL" id="CAI0459893.1"/>
    </source>
</evidence>